<protein>
    <submittedName>
        <fullName evidence="1">Uncharacterized protein</fullName>
    </submittedName>
</protein>
<name>A0AB73MFX0_9LEPT</name>
<organism evidence="1 2">
    <name type="scientific">Leptospira santarosai</name>
    <dbReference type="NCBI Taxonomy" id="28183"/>
    <lineage>
        <taxon>Bacteria</taxon>
        <taxon>Pseudomonadati</taxon>
        <taxon>Spirochaetota</taxon>
        <taxon>Spirochaetia</taxon>
        <taxon>Leptospirales</taxon>
        <taxon>Leptospiraceae</taxon>
        <taxon>Leptospira</taxon>
    </lineage>
</organism>
<dbReference type="EMBL" id="MTSU01000002">
    <property type="protein sequence ID" value="ONF94355.1"/>
    <property type="molecule type" value="Genomic_DNA"/>
</dbReference>
<evidence type="ECO:0000313" key="2">
    <source>
        <dbReference type="Proteomes" id="UP000189337"/>
    </source>
</evidence>
<reference evidence="1 2" key="1">
    <citation type="submission" date="2017-01" db="EMBL/GenBank/DDBJ databases">
        <title>Comparative genomic analysis of Brazilian Leptospira santarosai.</title>
        <authorList>
            <person name="Moreno L.Z."/>
            <person name="Miraglia F."/>
            <person name="Kremer F.S."/>
            <person name="Eslabao M.R."/>
            <person name="Lilenbaum W."/>
            <person name="Dellagostin O.A."/>
            <person name="Moreno A.M."/>
        </authorList>
    </citation>
    <scope>NUCLEOTIDE SEQUENCE [LARGE SCALE GENOMIC DNA]</scope>
    <source>
        <strain evidence="1 2">M52/8-19</strain>
    </source>
</reference>
<evidence type="ECO:0000313" key="1">
    <source>
        <dbReference type="EMBL" id="ONF94355.1"/>
    </source>
</evidence>
<dbReference type="Proteomes" id="UP000189337">
    <property type="component" value="Unassembled WGS sequence"/>
</dbReference>
<proteinExistence type="predicted"/>
<gene>
    <name evidence="1" type="ORF">BWD14_03580</name>
</gene>
<accession>A0AB73MFX0</accession>
<dbReference type="AlphaFoldDB" id="A0AB73MFX0"/>
<comment type="caution">
    <text evidence="1">The sequence shown here is derived from an EMBL/GenBank/DDBJ whole genome shotgun (WGS) entry which is preliminary data.</text>
</comment>
<sequence length="59" mass="6815">MKSIDHLSPNAFTQNYITGCPKFYFKTEIDLKMNGPLFRRDEVVPSVGFLVLWDCKSCI</sequence>